<keyword evidence="2 4" id="KW-0863">Zinc-finger</keyword>
<organism evidence="6 7">
    <name type="scientific">Mycena metata</name>
    <dbReference type="NCBI Taxonomy" id="1033252"/>
    <lineage>
        <taxon>Eukaryota</taxon>
        <taxon>Fungi</taxon>
        <taxon>Dikarya</taxon>
        <taxon>Basidiomycota</taxon>
        <taxon>Agaricomycotina</taxon>
        <taxon>Agaricomycetes</taxon>
        <taxon>Agaricomycetidae</taxon>
        <taxon>Agaricales</taxon>
        <taxon>Marasmiineae</taxon>
        <taxon>Mycenaceae</taxon>
        <taxon>Mycena</taxon>
    </lineage>
</organism>
<evidence type="ECO:0000259" key="5">
    <source>
        <dbReference type="PROSITE" id="PS50865"/>
    </source>
</evidence>
<evidence type="ECO:0000313" key="6">
    <source>
        <dbReference type="EMBL" id="KAJ7738114.1"/>
    </source>
</evidence>
<accession>A0AAD7IA10</accession>
<dbReference type="PROSITE" id="PS50865">
    <property type="entry name" value="ZF_MYND_2"/>
    <property type="match status" value="1"/>
</dbReference>
<dbReference type="InterPro" id="IPR002893">
    <property type="entry name" value="Znf_MYND"/>
</dbReference>
<dbReference type="EMBL" id="JARKIB010000113">
    <property type="protein sequence ID" value="KAJ7738114.1"/>
    <property type="molecule type" value="Genomic_DNA"/>
</dbReference>
<gene>
    <name evidence="6" type="ORF">B0H16DRAFT_1694889</name>
</gene>
<evidence type="ECO:0000256" key="3">
    <source>
        <dbReference type="ARBA" id="ARBA00022833"/>
    </source>
</evidence>
<dbReference type="Pfam" id="PF01753">
    <property type="entry name" value="zf-MYND"/>
    <property type="match status" value="1"/>
</dbReference>
<keyword evidence="1" id="KW-0479">Metal-binding</keyword>
<keyword evidence="7" id="KW-1185">Reference proteome</keyword>
<dbReference type="AlphaFoldDB" id="A0AAD7IA10"/>
<evidence type="ECO:0000256" key="1">
    <source>
        <dbReference type="ARBA" id="ARBA00022723"/>
    </source>
</evidence>
<evidence type="ECO:0000256" key="2">
    <source>
        <dbReference type="ARBA" id="ARBA00022771"/>
    </source>
</evidence>
<reference evidence="6" key="1">
    <citation type="submission" date="2023-03" db="EMBL/GenBank/DDBJ databases">
        <title>Massive genome expansion in bonnet fungi (Mycena s.s.) driven by repeated elements and novel gene families across ecological guilds.</title>
        <authorList>
            <consortium name="Lawrence Berkeley National Laboratory"/>
            <person name="Harder C.B."/>
            <person name="Miyauchi S."/>
            <person name="Viragh M."/>
            <person name="Kuo A."/>
            <person name="Thoen E."/>
            <person name="Andreopoulos B."/>
            <person name="Lu D."/>
            <person name="Skrede I."/>
            <person name="Drula E."/>
            <person name="Henrissat B."/>
            <person name="Morin E."/>
            <person name="Kohler A."/>
            <person name="Barry K."/>
            <person name="LaButti K."/>
            <person name="Morin E."/>
            <person name="Salamov A."/>
            <person name="Lipzen A."/>
            <person name="Mereny Z."/>
            <person name="Hegedus B."/>
            <person name="Baldrian P."/>
            <person name="Stursova M."/>
            <person name="Weitz H."/>
            <person name="Taylor A."/>
            <person name="Grigoriev I.V."/>
            <person name="Nagy L.G."/>
            <person name="Martin F."/>
            <person name="Kauserud H."/>
        </authorList>
    </citation>
    <scope>NUCLEOTIDE SEQUENCE</scope>
    <source>
        <strain evidence="6">CBHHK182m</strain>
    </source>
</reference>
<name>A0AAD7IA10_9AGAR</name>
<evidence type="ECO:0000313" key="7">
    <source>
        <dbReference type="Proteomes" id="UP001215598"/>
    </source>
</evidence>
<evidence type="ECO:0000256" key="4">
    <source>
        <dbReference type="PROSITE-ProRule" id="PRU00134"/>
    </source>
</evidence>
<comment type="caution">
    <text evidence="6">The sequence shown here is derived from an EMBL/GenBank/DDBJ whole genome shotgun (WGS) entry which is preliminary data.</text>
</comment>
<dbReference type="SUPFAM" id="SSF144232">
    <property type="entry name" value="HIT/MYND zinc finger-like"/>
    <property type="match status" value="1"/>
</dbReference>
<protein>
    <recommendedName>
        <fullName evidence="5">MYND-type domain-containing protein</fullName>
    </recommendedName>
</protein>
<dbReference type="Gene3D" id="6.10.140.2220">
    <property type="match status" value="1"/>
</dbReference>
<keyword evidence="3" id="KW-0862">Zinc</keyword>
<sequence length="420" mass="47602">MCWVCNLNQIDCNHHGGSHYILNESNKISNNLRKLYAHPKLSIPTEVQLIRAPAIVGNGRPEAQILNISPFGETVRFSRPNVDLKVQGLRCELRGLYRPYEWQGLDLQRRRDFALEGFYRGACGAFRDNSRVMCPELTIDNLVGDGEYNLINLLKKIMKHDPTGNRRVKELFLFPHHIVDKEFAATQDMPTTVRALLRPWRVFDAPADTGKDPSLRTEERAEAYRIMEEADKKCPVDQSQCKEQAAICTSACHCCRIATGRGNLMRCGKCEIVGYYSRTCQKSDWPVHKKVCGRQTFDPQAIAPISQAPDEFIGCPAAVPGFVRTPALSANMTFLVARRRAMASGSIPAIHMMLRILLYQEKHQGCIFGYDRMRRQFEIEYGVEITPESMAAAEPFGKPTIQELKEEASFLEQRLARVPP</sequence>
<dbReference type="Proteomes" id="UP001215598">
    <property type="component" value="Unassembled WGS sequence"/>
</dbReference>
<feature type="domain" description="MYND-type" evidence="5">
    <location>
        <begin position="252"/>
        <end position="292"/>
    </location>
</feature>
<proteinExistence type="predicted"/>
<dbReference type="GO" id="GO:0008270">
    <property type="term" value="F:zinc ion binding"/>
    <property type="evidence" value="ECO:0007669"/>
    <property type="project" value="UniProtKB-KW"/>
</dbReference>